<accession>R7SIP4</accession>
<proteinExistence type="predicted"/>
<dbReference type="GeneID" id="18841519"/>
<dbReference type="AlphaFoldDB" id="R7SIP4"/>
<evidence type="ECO:0000313" key="2">
    <source>
        <dbReference type="EMBL" id="EJF55708.1"/>
    </source>
</evidence>
<protein>
    <submittedName>
        <fullName evidence="2">Uncharacterized protein</fullName>
    </submittedName>
</protein>
<sequence length="200" mass="21952">LLQARYSDSENVEEFLQEMVRLRETLATMGHALMEEEFAITLLTALLDSWDPMVSSINHATDLKDADEIIARIRQHASRINDSEVAMAARAKKGRGPPLCYTCGKPGLARDCPNHDAKDVKGKKKGKGDKDDGKSDKRKPKKDGLKALAAKEDGSDSDSDEYAYALIEQVDSDLDEDSEELALAARVARDAWVSDSATTV</sequence>
<feature type="non-terminal residue" evidence="2">
    <location>
        <position position="200"/>
    </location>
</feature>
<gene>
    <name evidence="2" type="ORF">DICSQDRAFT_19548</name>
</gene>
<evidence type="ECO:0000313" key="3">
    <source>
        <dbReference type="Proteomes" id="UP000053319"/>
    </source>
</evidence>
<feature type="region of interest" description="Disordered" evidence="1">
    <location>
        <begin position="111"/>
        <end position="160"/>
    </location>
</feature>
<dbReference type="EMBL" id="JH719506">
    <property type="protein sequence ID" value="EJF55708.1"/>
    <property type="molecule type" value="Genomic_DNA"/>
</dbReference>
<dbReference type="HOGENOM" id="CLU_1318146_0_0_1"/>
<dbReference type="Pfam" id="PF14223">
    <property type="entry name" value="Retrotran_gag_2"/>
    <property type="match status" value="1"/>
</dbReference>
<dbReference type="RefSeq" id="XP_007371556.1">
    <property type="nucleotide sequence ID" value="XM_007371494.1"/>
</dbReference>
<feature type="non-terminal residue" evidence="2">
    <location>
        <position position="1"/>
    </location>
</feature>
<dbReference type="Proteomes" id="UP000053319">
    <property type="component" value="Unassembled WGS sequence"/>
</dbReference>
<organism evidence="2 3">
    <name type="scientific">Dichomitus squalens (strain LYAD-421)</name>
    <name type="common">Western red white-rot fungus</name>
    <dbReference type="NCBI Taxonomy" id="732165"/>
    <lineage>
        <taxon>Eukaryota</taxon>
        <taxon>Fungi</taxon>
        <taxon>Dikarya</taxon>
        <taxon>Basidiomycota</taxon>
        <taxon>Agaricomycotina</taxon>
        <taxon>Agaricomycetes</taxon>
        <taxon>Polyporales</taxon>
        <taxon>Polyporaceae</taxon>
        <taxon>Dichomitus</taxon>
    </lineage>
</organism>
<name>R7SIP4_DICSQ</name>
<reference evidence="2 3" key="1">
    <citation type="journal article" date="2012" name="Science">
        <title>The Paleozoic origin of enzymatic lignin decomposition reconstructed from 31 fungal genomes.</title>
        <authorList>
            <person name="Floudas D."/>
            <person name="Binder M."/>
            <person name="Riley R."/>
            <person name="Barry K."/>
            <person name="Blanchette R.A."/>
            <person name="Henrissat B."/>
            <person name="Martinez A.T."/>
            <person name="Otillar R."/>
            <person name="Spatafora J.W."/>
            <person name="Yadav J.S."/>
            <person name="Aerts A."/>
            <person name="Benoit I."/>
            <person name="Boyd A."/>
            <person name="Carlson A."/>
            <person name="Copeland A."/>
            <person name="Coutinho P.M."/>
            <person name="de Vries R.P."/>
            <person name="Ferreira P."/>
            <person name="Findley K."/>
            <person name="Foster B."/>
            <person name="Gaskell J."/>
            <person name="Glotzer D."/>
            <person name="Gorecki P."/>
            <person name="Heitman J."/>
            <person name="Hesse C."/>
            <person name="Hori C."/>
            <person name="Igarashi K."/>
            <person name="Jurgens J.A."/>
            <person name="Kallen N."/>
            <person name="Kersten P."/>
            <person name="Kohler A."/>
            <person name="Kuees U."/>
            <person name="Kumar T.K.A."/>
            <person name="Kuo A."/>
            <person name="LaButti K."/>
            <person name="Larrondo L.F."/>
            <person name="Lindquist E."/>
            <person name="Ling A."/>
            <person name="Lombard V."/>
            <person name="Lucas S."/>
            <person name="Lundell T."/>
            <person name="Martin R."/>
            <person name="McLaughlin D.J."/>
            <person name="Morgenstern I."/>
            <person name="Morin E."/>
            <person name="Murat C."/>
            <person name="Nagy L.G."/>
            <person name="Nolan M."/>
            <person name="Ohm R.A."/>
            <person name="Patyshakuliyeva A."/>
            <person name="Rokas A."/>
            <person name="Ruiz-Duenas F.J."/>
            <person name="Sabat G."/>
            <person name="Salamov A."/>
            <person name="Samejima M."/>
            <person name="Schmutz J."/>
            <person name="Slot J.C."/>
            <person name="St John F."/>
            <person name="Stenlid J."/>
            <person name="Sun H."/>
            <person name="Sun S."/>
            <person name="Syed K."/>
            <person name="Tsang A."/>
            <person name="Wiebenga A."/>
            <person name="Young D."/>
            <person name="Pisabarro A."/>
            <person name="Eastwood D.C."/>
            <person name="Martin F."/>
            <person name="Cullen D."/>
            <person name="Grigoriev I.V."/>
            <person name="Hibbett D.S."/>
        </authorList>
    </citation>
    <scope>NUCLEOTIDE SEQUENCE [LARGE SCALE GENOMIC DNA]</scope>
    <source>
        <strain evidence="2 3">LYAD-421 SS1</strain>
    </source>
</reference>
<feature type="compositionally biased region" description="Basic and acidic residues" evidence="1">
    <location>
        <begin position="142"/>
        <end position="154"/>
    </location>
</feature>
<evidence type="ECO:0000256" key="1">
    <source>
        <dbReference type="SAM" id="MobiDB-lite"/>
    </source>
</evidence>
<dbReference type="KEGG" id="dsq:DICSQDRAFT_19548"/>